<gene>
    <name evidence="9" type="ORF">EIO64_03670</name>
</gene>
<evidence type="ECO:0000256" key="1">
    <source>
        <dbReference type="ARBA" id="ARBA00003283"/>
    </source>
</evidence>
<dbReference type="InterPro" id="IPR028259">
    <property type="entry name" value="AP2-like_int_N"/>
</dbReference>
<evidence type="ECO:0000259" key="7">
    <source>
        <dbReference type="PROSITE" id="PS51898"/>
    </source>
</evidence>
<reference evidence="10" key="1">
    <citation type="submission" date="2018-12" db="EMBL/GenBank/DDBJ databases">
        <title>Dusodibacter welbiota gen. nov., sp. nov., isolated from human faeces and emended description of the Oscillibacter genus.</title>
        <authorList>
            <person name="Le Roy T."/>
            <person name="Van der Smissen P."/>
            <person name="Delzenne N."/>
            <person name="Muccioli G."/>
            <person name="Collet J.F."/>
            <person name="Cani P.D."/>
        </authorList>
    </citation>
    <scope>NUCLEOTIDE SEQUENCE [LARGE SCALE GENOMIC DNA]</scope>
    <source>
        <strain evidence="10">J115</strain>
    </source>
</reference>
<dbReference type="AlphaFoldDB" id="A0A4D7ALT9"/>
<dbReference type="InterPro" id="IPR013762">
    <property type="entry name" value="Integrase-like_cat_sf"/>
</dbReference>
<dbReference type="Pfam" id="PF14657">
    <property type="entry name" value="Arm-DNA-bind_4"/>
    <property type="match status" value="1"/>
</dbReference>
<comment type="similarity">
    <text evidence="2">Belongs to the 'phage' integrase family.</text>
</comment>
<feature type="domain" description="Tyr recombinase" evidence="7">
    <location>
        <begin position="183"/>
        <end position="398"/>
    </location>
</feature>
<dbReference type="SUPFAM" id="SSF56349">
    <property type="entry name" value="DNA breaking-rejoining enzymes"/>
    <property type="match status" value="1"/>
</dbReference>
<dbReference type="PROSITE" id="PS51898">
    <property type="entry name" value="TYR_RECOMBINASE"/>
    <property type="match status" value="1"/>
</dbReference>
<dbReference type="Pfam" id="PF14659">
    <property type="entry name" value="Phage_int_SAM_3"/>
    <property type="match status" value="1"/>
</dbReference>
<dbReference type="Proteomes" id="UP000298642">
    <property type="component" value="Chromosome"/>
</dbReference>
<name>A0A4D7ALT9_9FIRM</name>
<proteinExistence type="inferred from homology"/>
<evidence type="ECO:0000256" key="6">
    <source>
        <dbReference type="PROSITE-ProRule" id="PRU01248"/>
    </source>
</evidence>
<keyword evidence="10" id="KW-1185">Reference proteome</keyword>
<evidence type="ECO:0000256" key="4">
    <source>
        <dbReference type="ARBA" id="ARBA00023125"/>
    </source>
</evidence>
<dbReference type="Pfam" id="PF00589">
    <property type="entry name" value="Phage_integrase"/>
    <property type="match status" value="1"/>
</dbReference>
<dbReference type="GO" id="GO:0006310">
    <property type="term" value="P:DNA recombination"/>
    <property type="evidence" value="ECO:0007669"/>
    <property type="project" value="UniProtKB-KW"/>
</dbReference>
<evidence type="ECO:0000313" key="9">
    <source>
        <dbReference type="EMBL" id="QCI58438.1"/>
    </source>
</evidence>
<comment type="function">
    <text evidence="1">Site-specific tyrosine recombinase, which acts by catalyzing the cutting and rejoining of the recombining DNA molecules.</text>
</comment>
<dbReference type="PANTHER" id="PTHR30349">
    <property type="entry name" value="PHAGE INTEGRASE-RELATED"/>
    <property type="match status" value="1"/>
</dbReference>
<dbReference type="PROSITE" id="PS51900">
    <property type="entry name" value="CB"/>
    <property type="match status" value="1"/>
</dbReference>
<dbReference type="InterPro" id="IPR002104">
    <property type="entry name" value="Integrase_catalytic"/>
</dbReference>
<evidence type="ECO:0000313" key="10">
    <source>
        <dbReference type="Proteomes" id="UP000298642"/>
    </source>
</evidence>
<dbReference type="InterPro" id="IPR044068">
    <property type="entry name" value="CB"/>
</dbReference>
<evidence type="ECO:0000259" key="8">
    <source>
        <dbReference type="PROSITE" id="PS51900"/>
    </source>
</evidence>
<dbReference type="InterPro" id="IPR050090">
    <property type="entry name" value="Tyrosine_recombinase_XerCD"/>
</dbReference>
<dbReference type="GO" id="GO:0003677">
    <property type="term" value="F:DNA binding"/>
    <property type="evidence" value="ECO:0007669"/>
    <property type="project" value="UniProtKB-UniRule"/>
</dbReference>
<dbReference type="GO" id="GO:0015074">
    <property type="term" value="P:DNA integration"/>
    <property type="evidence" value="ECO:0007669"/>
    <property type="project" value="UniProtKB-KW"/>
</dbReference>
<dbReference type="InterPro" id="IPR010998">
    <property type="entry name" value="Integrase_recombinase_N"/>
</dbReference>
<dbReference type="InterPro" id="IPR004107">
    <property type="entry name" value="Integrase_SAM-like_N"/>
</dbReference>
<feature type="domain" description="Core-binding (CB)" evidence="8">
    <location>
        <begin position="78"/>
        <end position="161"/>
    </location>
</feature>
<dbReference type="InterPro" id="IPR011010">
    <property type="entry name" value="DNA_brk_join_enz"/>
</dbReference>
<evidence type="ECO:0000256" key="5">
    <source>
        <dbReference type="ARBA" id="ARBA00023172"/>
    </source>
</evidence>
<organism evidence="9 10">
    <name type="scientific">Dysosmobacter welbionis</name>
    <dbReference type="NCBI Taxonomy" id="2093857"/>
    <lineage>
        <taxon>Bacteria</taxon>
        <taxon>Bacillati</taxon>
        <taxon>Bacillota</taxon>
        <taxon>Clostridia</taxon>
        <taxon>Eubacteriales</taxon>
        <taxon>Oscillospiraceae</taxon>
        <taxon>Dysosmobacter</taxon>
    </lineage>
</organism>
<keyword evidence="3" id="KW-0229">DNA integration</keyword>
<keyword evidence="4 6" id="KW-0238">DNA-binding</keyword>
<accession>A0A4D7ALT9</accession>
<dbReference type="Gene3D" id="1.10.443.10">
    <property type="entry name" value="Intergrase catalytic core"/>
    <property type="match status" value="1"/>
</dbReference>
<dbReference type="CDD" id="cd00796">
    <property type="entry name" value="INT_Rci_Hp1_C"/>
    <property type="match status" value="1"/>
</dbReference>
<dbReference type="KEGG" id="obj:EIO64_03670"/>
<dbReference type="GeneID" id="89523678"/>
<keyword evidence="5" id="KW-0233">DNA recombination</keyword>
<evidence type="ECO:0000256" key="2">
    <source>
        <dbReference type="ARBA" id="ARBA00008857"/>
    </source>
</evidence>
<sequence length="411" mass="46761">MAVTERTVRNKRNSAGELTGKAGTVYDVNVKYKSGGKSKTYSRKGFLTKKDALQHEAEMKAKLTNPAYTPPSAVQRKMTVQEYMTEWIDRHGSANLRPSTEASYRSHMKNHIFPYIGDVFLNQLSPAMLDDMYRQLAEKGLSQSSVKYAHRIMGVSLEHARRYHYISSNPARDILTKFGKQSKTPDPYTVDQMRQLLAVVMGTEWELIVVLGGLYGLRLSEIIGLRWRNVDLAENTFGVVEQLPFNTPANTTVISEMAPVKSSERTLPITPLVRPYFERHLELQKEQKRFAKQSGNLYFDNDLVFAKPNGSPKRRERISANFGQLLRHAEMPHIRFHDLRHTAATNMHQLTGDFYTVGQILGHSLKGIGIQLQLSNNLEAVTAQYVDVRMERKLYVLNIYHEAVLGSSEKT</sequence>
<dbReference type="EMBL" id="CP034413">
    <property type="protein sequence ID" value="QCI58438.1"/>
    <property type="molecule type" value="Genomic_DNA"/>
</dbReference>
<dbReference type="PANTHER" id="PTHR30349:SF91">
    <property type="entry name" value="INTA PROTEIN"/>
    <property type="match status" value="1"/>
</dbReference>
<dbReference type="Gene3D" id="1.10.150.130">
    <property type="match status" value="1"/>
</dbReference>
<protein>
    <submittedName>
        <fullName evidence="9">Tyrosine-type recombinase/integrase</fullName>
    </submittedName>
</protein>
<evidence type="ECO:0000256" key="3">
    <source>
        <dbReference type="ARBA" id="ARBA00022908"/>
    </source>
</evidence>
<dbReference type="RefSeq" id="WP_136890791.1">
    <property type="nucleotide sequence ID" value="NZ_CP034413.3"/>
</dbReference>